<comment type="similarity">
    <text evidence="2 13">Belongs to the SUA5 family.</text>
</comment>
<sequence length="337" mass="36370">MQTKKYANKEEDLQEAAKDLRDGEVVAFPTETVYGLGADATNDEAVKKVFTAKGRPADNPLIMTVSDPKMLDDFVTVSPAARGLMANFWPGSLTIILPIIPDHVSMLVTGGLQTVAFRLPDNAVTRELISLVGKPLVGPSANTSGKPSPTTAQHVWHDMKGKIAGIVDDGPTQVGVESTVIDMSTDQPTILRTGAVTQEELEKVLGEKVLDATSTTSLAATQAPKAPGMKYRHYAPDKPVVMFDPLDLSDLVAKINHDEVVMGSDPILKSANLPKEQTWSLGPDVRSATEQLFAGLRYYDDQPNVTKIYVERMPEVGLGKAYNNRLGKASGNQLFQA</sequence>
<dbReference type="Proteomes" id="UP001314241">
    <property type="component" value="Unassembled WGS sequence"/>
</dbReference>
<evidence type="ECO:0000256" key="8">
    <source>
        <dbReference type="ARBA" id="ARBA00022695"/>
    </source>
</evidence>
<dbReference type="SUPFAM" id="SSF55821">
    <property type="entry name" value="YrdC/RibB"/>
    <property type="match status" value="1"/>
</dbReference>
<dbReference type="PROSITE" id="PS51163">
    <property type="entry name" value="YRDC"/>
    <property type="match status" value="1"/>
</dbReference>
<dbReference type="EC" id="2.7.7.87" evidence="3 13"/>
<dbReference type="GO" id="GO:0061710">
    <property type="term" value="F:L-threonylcarbamoyladenylate synthase"/>
    <property type="evidence" value="ECO:0007669"/>
    <property type="project" value="UniProtKB-EC"/>
</dbReference>
<evidence type="ECO:0000256" key="11">
    <source>
        <dbReference type="ARBA" id="ARBA00029774"/>
    </source>
</evidence>
<dbReference type="InterPro" id="IPR010923">
    <property type="entry name" value="T(6)A37_SUA5"/>
</dbReference>
<evidence type="ECO:0000256" key="1">
    <source>
        <dbReference type="ARBA" id="ARBA00004496"/>
    </source>
</evidence>
<evidence type="ECO:0000259" key="14">
    <source>
        <dbReference type="PROSITE" id="PS51163"/>
    </source>
</evidence>
<evidence type="ECO:0000256" key="3">
    <source>
        <dbReference type="ARBA" id="ARBA00012584"/>
    </source>
</evidence>
<evidence type="ECO:0000256" key="2">
    <source>
        <dbReference type="ARBA" id="ARBA00007663"/>
    </source>
</evidence>
<dbReference type="Pfam" id="PF03481">
    <property type="entry name" value="Sua5_C"/>
    <property type="match status" value="1"/>
</dbReference>
<dbReference type="InterPro" id="IPR017945">
    <property type="entry name" value="DHBP_synth_RibB-like_a/b_dom"/>
</dbReference>
<evidence type="ECO:0000256" key="6">
    <source>
        <dbReference type="ARBA" id="ARBA00022679"/>
    </source>
</evidence>
<dbReference type="InterPro" id="IPR038385">
    <property type="entry name" value="Sua5/YwlC_C"/>
</dbReference>
<keyword evidence="6 13" id="KW-0808">Transferase</keyword>
<evidence type="ECO:0000256" key="5">
    <source>
        <dbReference type="ARBA" id="ARBA00022490"/>
    </source>
</evidence>
<evidence type="ECO:0000256" key="13">
    <source>
        <dbReference type="PIRNR" id="PIRNR004930"/>
    </source>
</evidence>
<evidence type="ECO:0000256" key="10">
    <source>
        <dbReference type="ARBA" id="ARBA00022840"/>
    </source>
</evidence>
<proteinExistence type="inferred from homology"/>
<dbReference type="Pfam" id="PF01300">
    <property type="entry name" value="Sua5_yciO_yrdC"/>
    <property type="match status" value="1"/>
</dbReference>
<dbReference type="NCBIfam" id="TIGR00057">
    <property type="entry name" value="L-threonylcarbamoyladenylate synthase"/>
    <property type="match status" value="1"/>
</dbReference>
<dbReference type="InterPro" id="IPR006070">
    <property type="entry name" value="Sua5-like_dom"/>
</dbReference>
<evidence type="ECO:0000313" key="15">
    <source>
        <dbReference type="EMBL" id="CAK8054568.1"/>
    </source>
</evidence>
<comment type="caution">
    <text evidence="15">The sequence shown here is derived from an EMBL/GenBank/DDBJ whole genome shotgun (WGS) entry which is preliminary data.</text>
</comment>
<comment type="subcellular location">
    <subcellularLocation>
        <location evidence="1 13">Cytoplasm</location>
    </subcellularLocation>
</comment>
<feature type="domain" description="YrdC-like" evidence="14">
    <location>
        <begin position="10"/>
        <end position="196"/>
    </location>
</feature>
<evidence type="ECO:0000256" key="4">
    <source>
        <dbReference type="ARBA" id="ARBA00015492"/>
    </source>
</evidence>
<dbReference type="Gene3D" id="3.90.870.10">
    <property type="entry name" value="DHBP synthase"/>
    <property type="match status" value="1"/>
</dbReference>
<dbReference type="InterPro" id="IPR050156">
    <property type="entry name" value="TC-AMP_synthase_SUA5"/>
</dbReference>
<comment type="function">
    <text evidence="13">Required for the formation of a threonylcarbamoyl group on adenosine at position 37 (t(6)A37) in tRNAs that read codons beginning with adenine.</text>
</comment>
<comment type="catalytic activity">
    <reaction evidence="12 13">
        <text>L-threonine + hydrogencarbonate + ATP = L-threonylcarbamoyladenylate + diphosphate + H2O</text>
        <dbReference type="Rhea" id="RHEA:36407"/>
        <dbReference type="ChEBI" id="CHEBI:15377"/>
        <dbReference type="ChEBI" id="CHEBI:17544"/>
        <dbReference type="ChEBI" id="CHEBI:30616"/>
        <dbReference type="ChEBI" id="CHEBI:33019"/>
        <dbReference type="ChEBI" id="CHEBI:57926"/>
        <dbReference type="ChEBI" id="CHEBI:73682"/>
        <dbReference type="EC" id="2.7.7.87"/>
    </reaction>
</comment>
<evidence type="ECO:0000256" key="9">
    <source>
        <dbReference type="ARBA" id="ARBA00022741"/>
    </source>
</evidence>
<keyword evidence="9 13" id="KW-0547">Nucleotide-binding</keyword>
<dbReference type="InterPro" id="IPR005145">
    <property type="entry name" value="Sua5_C"/>
</dbReference>
<dbReference type="RefSeq" id="WP_349642115.1">
    <property type="nucleotide sequence ID" value="NZ_CAWVOH010000002.1"/>
</dbReference>
<dbReference type="PANTHER" id="PTHR17490">
    <property type="entry name" value="SUA5"/>
    <property type="match status" value="1"/>
</dbReference>
<keyword evidence="10 13" id="KW-0067">ATP-binding</keyword>
<evidence type="ECO:0000256" key="12">
    <source>
        <dbReference type="ARBA" id="ARBA00048366"/>
    </source>
</evidence>
<evidence type="ECO:0000313" key="16">
    <source>
        <dbReference type="Proteomes" id="UP001314241"/>
    </source>
</evidence>
<accession>A0ABM9N5T0</accession>
<keyword evidence="16" id="KW-1185">Reference proteome</keyword>
<dbReference type="PANTHER" id="PTHR17490:SF16">
    <property type="entry name" value="THREONYLCARBAMOYL-AMP SYNTHASE"/>
    <property type="match status" value="1"/>
</dbReference>
<dbReference type="PIRSF" id="PIRSF004930">
    <property type="entry name" value="Tln_factor_SUA5"/>
    <property type="match status" value="1"/>
</dbReference>
<name>A0ABM9N5T0_9LACO</name>
<dbReference type="Gene3D" id="3.40.50.11030">
    <property type="entry name" value="Threonylcarbamoyl-AMP synthase, C-terminal domain"/>
    <property type="match status" value="1"/>
</dbReference>
<protein>
    <recommendedName>
        <fullName evidence="4 13">Threonylcarbamoyl-AMP synthase</fullName>
        <shortName evidence="13">TC-AMP synthase</shortName>
        <ecNumber evidence="3 13">2.7.7.87</ecNumber>
    </recommendedName>
    <alternativeName>
        <fullName evidence="11 13">L-threonylcarbamoyladenylate synthase</fullName>
    </alternativeName>
</protein>
<evidence type="ECO:0000256" key="7">
    <source>
        <dbReference type="ARBA" id="ARBA00022694"/>
    </source>
</evidence>
<keyword evidence="5 13" id="KW-0963">Cytoplasm</keyword>
<gene>
    <name evidence="15" type="ORF">R54876_GBNLAHCA_01138</name>
</gene>
<keyword evidence="7 13" id="KW-0819">tRNA processing</keyword>
<keyword evidence="8 13" id="KW-0548">Nucleotidyltransferase</keyword>
<dbReference type="EMBL" id="CAWVOH010000002">
    <property type="protein sequence ID" value="CAK8054568.1"/>
    <property type="molecule type" value="Genomic_DNA"/>
</dbReference>
<organism evidence="15 16">
    <name type="scientific">Eupransor demetentiae</name>
    <dbReference type="NCBI Taxonomy" id="3109584"/>
    <lineage>
        <taxon>Bacteria</taxon>
        <taxon>Bacillati</taxon>
        <taxon>Bacillota</taxon>
        <taxon>Bacilli</taxon>
        <taxon>Lactobacillales</taxon>
        <taxon>Lactobacillaceae</taxon>
        <taxon>Eupransor</taxon>
    </lineage>
</organism>
<reference evidence="15 16" key="1">
    <citation type="submission" date="2024-01" db="EMBL/GenBank/DDBJ databases">
        <authorList>
            <person name="Botero Cardona J."/>
        </authorList>
    </citation>
    <scope>NUCLEOTIDE SEQUENCE [LARGE SCALE GENOMIC DNA]</scope>
    <source>
        <strain evidence="15 16">LMG 33000</strain>
    </source>
</reference>